<keyword evidence="3" id="KW-1185">Reference proteome</keyword>
<evidence type="ECO:0000259" key="1">
    <source>
        <dbReference type="Pfam" id="PF06488"/>
    </source>
</evidence>
<accession>A0A7W8ISL5</accession>
<evidence type="ECO:0000313" key="3">
    <source>
        <dbReference type="Proteomes" id="UP000520011"/>
    </source>
</evidence>
<comment type="caution">
    <text evidence="2">The sequence shown here is derived from an EMBL/GenBank/DDBJ whole genome shotgun (WGS) entry which is preliminary data.</text>
</comment>
<dbReference type="Pfam" id="PF06488">
    <property type="entry name" value="L_lac_phage_MSP"/>
    <property type="match status" value="1"/>
</dbReference>
<dbReference type="NCBIfam" id="TIGR01603">
    <property type="entry name" value="maj_tail_phi13"/>
    <property type="match status" value="1"/>
</dbReference>
<dbReference type="Proteomes" id="UP000520011">
    <property type="component" value="Unassembled WGS sequence"/>
</dbReference>
<gene>
    <name evidence="2" type="ORF">HNQ34_002301</name>
</gene>
<dbReference type="InterPro" id="IPR046764">
    <property type="entry name" value="L_lac_phage_MSP_N"/>
</dbReference>
<proteinExistence type="predicted"/>
<organism evidence="2 3">
    <name type="scientific">Anoxybacteroides tepidamans</name>
    <dbReference type="NCBI Taxonomy" id="265948"/>
    <lineage>
        <taxon>Bacteria</taxon>
        <taxon>Bacillati</taxon>
        <taxon>Bacillota</taxon>
        <taxon>Bacilli</taxon>
        <taxon>Bacillales</taxon>
        <taxon>Anoxybacillaceae</taxon>
        <taxon>Anoxybacteroides</taxon>
    </lineage>
</organism>
<dbReference type="AlphaFoldDB" id="A0A7W8ISL5"/>
<sequence>MSRNKVTFGLEKVHIAFLDENAVTQPAWETPIAIPGAVRFSPEPQGEESTFYADNGPYFSYTSNNGYTAELEMANLPDDILAEMLGWEIDANGMLVETTDGTPKEFALLGQILGDKKNRRFVYYRCKASRPSKEHSTRAESVEPATETLNIRILPIEVNGKNLVRGVMELNDTNATAYNSFFTSIYLPTFGGGA</sequence>
<dbReference type="RefSeq" id="WP_183254530.1">
    <property type="nucleotide sequence ID" value="NZ_JACHEP010000013.1"/>
</dbReference>
<evidence type="ECO:0000313" key="2">
    <source>
        <dbReference type="EMBL" id="MBB5325201.1"/>
    </source>
</evidence>
<protein>
    <submittedName>
        <fullName evidence="2">Phi13 family phage major tail protein</fullName>
    </submittedName>
</protein>
<name>A0A7W8ISL5_9BACL</name>
<feature type="domain" description="Phage tail tube protein N-terminal" evidence="1">
    <location>
        <begin position="5"/>
        <end position="184"/>
    </location>
</feature>
<reference evidence="2 3" key="1">
    <citation type="submission" date="2020-08" db="EMBL/GenBank/DDBJ databases">
        <title>Genomic Encyclopedia of Type Strains, Phase IV (KMG-IV): sequencing the most valuable type-strain genomes for metagenomic binning, comparative biology and taxonomic classification.</title>
        <authorList>
            <person name="Goeker M."/>
        </authorList>
    </citation>
    <scope>NUCLEOTIDE SEQUENCE [LARGE SCALE GENOMIC DNA]</scope>
    <source>
        <strain evidence="2 3">DSM 16325</strain>
    </source>
</reference>
<dbReference type="EMBL" id="JACHEP010000013">
    <property type="protein sequence ID" value="MBB5325201.1"/>
    <property type="molecule type" value="Genomic_DNA"/>
</dbReference>
<dbReference type="InterPro" id="IPR006490">
    <property type="entry name" value="Maj_tail_phi13"/>
</dbReference>